<feature type="domain" description="SD-repeat containing protein B" evidence="6">
    <location>
        <begin position="2225"/>
        <end position="2335"/>
    </location>
</feature>
<evidence type="ECO:0000259" key="5">
    <source>
        <dbReference type="Pfam" id="PF01345"/>
    </source>
</evidence>
<sequence length="2666" mass="272056">MSATPSYITFLARPGTANNPDLIDLYIKGNNVYNPGNLAAGTPYDEWCLVENIQIPVNATYTAFVYSSYELDSLKAIPGLSKNLNLDKLDNINWLLNNYASMGDSRGNVQGAIWKMMGSQHLVTYVGPQDPARIDALIAMAMQHDGYVPDVGGTIGVVVDPTAGSTHRQPLIIEVKAAALGDRVWHDANANGIQDAGESGIAGATVKLVRDQNQDGDFNDIGEQLGTTTTDASGNYSFKGLTPGLNYQVSFTLPAGYEKTSPRQSDGSAGSGANSDALLSSVVVLAPGENNTGIDAGFYNTASLGDRVWLDSNANGQQDAGETGVGGVKVTLLGGGLDGKLSTTADNTSVSTTTDASGNYKFTGLIPGAEYQVQFDKPAGSVFTGQDKGNDISDSDAASSGLSQVVTLASGENNTTIDAGIYLPASLGDRVWLDTNGNGQQDAGEVGVAGATVTLVGGGLDGLVATTDDNTSTVTTTDAQGNYKFEGLTPGTEYQVQFTAQNDQVFTRANSGNDNTDSDAGANGLSQVVTLASGENNTTIDAGVYLPASLGDRVWLDANANGQQDAGETGIAGLTLTLHGGGADGLLSTTGDNTTATTVTGAAGDYKFDGLAAGVEYQIEFDMPAGSVLTRRDVGDDAADSDADSADRSQVVTLSSGEYNKTIDGGVYNPASLGDRVWHDLNANGQQDAGEAGIAGVTVTLVGGGVDGILATTGDNTSVSATTDANGNYKFDGLAPATEYQVRFGAPAGFIASAQNLGNDASDSDADARGLTQVVTLANGENNTTIDAGFYQTASLGDRVWLDANGNGQQDAGEAGVEGAKVTLIGGGLDGKLSTTADNTSIDTLTDASGNYRFDGLTPGVEYQVQFTAPAGSVFTRADSGIDASDSDAGVNGLSQVLTLASGENNTTIDAGVYLPASLGDRVWLDANGNGQQDAGETGVEGATVTLVGGGLDGLLSTTGDNTSVDTLTDASGNYKFDGLTPGVEYQVQFSAPAGSVFTRANAGDDATDSDAGANGRSQVVKLASGENNTTIDAGLYKPASLGDRVWVDANGNGRQDAGEAGVAGTKVTLVGGGLDGLVATTGDNTSVTTLTGANGEYKFEGLTPGMEYQVQFAKPAGTVFTGQDKGDDASDSDAGATGLSQVVTLASGEHNTTIDAGVYTPASLGDRVWLDANANGQQDDGETGVAGVKVSLHGGGLDGQLSTTGDNTLVTTTTDASGKYKFDGLAPGVEYQVEFDKPAGSVFTGLDIGNDNSDSDAGAQGRSQVVTLASGENNTSIDAGVYVKASLGDRLWLDANGNGMQDSGETGVAGVKVTLVGGGLDGQVATTGDNTLATTTTDADGNYTFADLTPGEYQVQFDKPDGAVFTGKDKGGDDGRDSDVNAGGQSQVVKLASGENNMTVDAGIYLPASLGDRLWLDADGNGRQDAGETGIAGATVTLIGGGADGLLSTTADNTKTTTTTGADGIYGFAGLAAGVQYQVQFTAPSGHVFTAKDQGADDGDSDAGTTGLSQVVTLASGENNKTIDAGVYAPASLGDRVWVDANGNGQQDSGEAGVAGMTVTLIGGGADGLVSTTADNTKVTTTTSATGAYKFEGLAPGMEYQVQFAKPTGTVFTTQDKGADSTDSDASASGLSQVVKLASGEYNSSIDAGVYTPAALGNRVWLDANANGQQDAGEMGVAGVSVTLTGGGLDGLVATTADNTSTTIVTDASGNYKFEGLVPGQQYQVAFAKPADMLFTRKDSGLDALDSDADLATGKTQVVTLASGEYNDSIDAGLYANASLGDRLWIDTNANGLQDDGATGLSGRTVTLLGGGADGLLSTTADNTSVSTTTGSDGIYNFSNLTPGVQYQVQFSKPTGYVYATQGAGADNLDSDANATTGLTRVVTLASGENNKNLDAGLVNVTGDLSITKTDGLTFVTPGQTITYKIVVTNTGTAVAANALVTDAMPSSLTNVTWTSSATAGASGNDASGTGNINDYVTLNGGSSITYTVTAKVASLAALETVSDFSTLGNGVGVGTTRTVNGVTADAAYISAGVVGSGTLWARNSGDDKGVGVLSRYEDAAGGEAVTGVSNQKNTDVIRLTKEAGDQWSSLWVSNLDAAGSGGAEIGTLYWSDNPLPDLATLTTKFSFKYGDFGVGAEAGDILSLRPSTFNADAKFVFFVAGNNPSGSNNDFLVWKAGTTPTQIVNTAKVAPPSTFVDTNSGNNSATDTDEINLPTPVTVKRGSIGDTVWEDTNYNGIRDSGEAGIRNVTVRLLDSTGKVLETTVTNSSGNYLFDNLNAGSYRIEVVEPESYFVTKQNQGTNDAVDSDVDTVAGRSALITLSQGENDLTWDAGLYRKASLGDKVWEDSDHDDIQDSGEAGIGGVTVQLYTSAGVLLATTKTNTSGNYKFSNLDPGTYYLKFDKNDVIYKGINMDNWMWASKNIGANDNIDSDVAGDGVSKTNVTRTDNITLSSGENDMSWDAAITPIAIDLNGDGVHTVARSASSATFDMLGNGRAIQSGWLSAEDGFLAVDTNGNGTIDGIAELFGGAAKGAGFSELAAYDSNKDGVVDAQDAAFGELRIWRDANGNHATDAGELMSLFEAGVISLKVAHVEVPFIDAQGNLHLERSSAVLANGAVTDMTDVYFAIDARDAAEMGVPTLADLLDQLEPDGAVPVAVIGQPLPVM</sequence>
<feature type="domain" description="SD-repeat containing protein B" evidence="6">
    <location>
        <begin position="1286"/>
        <end position="1405"/>
    </location>
</feature>
<feature type="domain" description="DUF11" evidence="5">
    <location>
        <begin position="1905"/>
        <end position="1998"/>
    </location>
</feature>
<reference evidence="8" key="1">
    <citation type="submission" date="2016-10" db="EMBL/GenBank/DDBJ databases">
        <authorList>
            <person name="Varghese N."/>
            <person name="Submissions S."/>
        </authorList>
    </citation>
    <scope>NUCLEOTIDE SEQUENCE [LARGE SCALE GENOMIC DNA]</scope>
    <source>
        <strain evidence="8">CGMCC 1.12041</strain>
    </source>
</reference>
<comment type="subcellular location">
    <subcellularLocation>
        <location evidence="1">Secreted</location>
    </subcellularLocation>
</comment>
<evidence type="ECO:0000313" key="8">
    <source>
        <dbReference type="Proteomes" id="UP000198639"/>
    </source>
</evidence>
<dbReference type="Gene3D" id="2.60.40.10">
    <property type="entry name" value="Immunoglobulins"/>
    <property type="match status" value="16"/>
</dbReference>
<evidence type="ECO:0000313" key="7">
    <source>
        <dbReference type="EMBL" id="SFD14779.1"/>
    </source>
</evidence>
<evidence type="ECO:0000256" key="1">
    <source>
        <dbReference type="ARBA" id="ARBA00004613"/>
    </source>
</evidence>
<evidence type="ECO:0000256" key="4">
    <source>
        <dbReference type="SAM" id="MobiDB-lite"/>
    </source>
</evidence>
<dbReference type="InterPro" id="IPR051417">
    <property type="entry name" value="SDr/BOS_complex"/>
</dbReference>
<dbReference type="InterPro" id="IPR001434">
    <property type="entry name" value="OmcB-like_DUF11"/>
</dbReference>
<feature type="domain" description="SD-repeat containing protein B" evidence="6">
    <location>
        <begin position="1656"/>
        <end position="1775"/>
    </location>
</feature>
<evidence type="ECO:0000256" key="2">
    <source>
        <dbReference type="ARBA" id="ARBA00022525"/>
    </source>
</evidence>
<name>A0A1I1PY75_9BURK</name>
<dbReference type="STRING" id="1164594.SAMN05216204_11777"/>
<gene>
    <name evidence="7" type="ORF">SAMN05216204_11777</name>
</gene>
<dbReference type="Proteomes" id="UP000198639">
    <property type="component" value="Unassembled WGS sequence"/>
</dbReference>
<evidence type="ECO:0000259" key="6">
    <source>
        <dbReference type="Pfam" id="PF17210"/>
    </source>
</evidence>
<dbReference type="PANTHER" id="PTHR23303:SF15">
    <property type="entry name" value="COLOSSIN-A"/>
    <property type="match status" value="1"/>
</dbReference>
<organism evidence="7 8">
    <name type="scientific">Massilia yuzhufengensis</name>
    <dbReference type="NCBI Taxonomy" id="1164594"/>
    <lineage>
        <taxon>Bacteria</taxon>
        <taxon>Pseudomonadati</taxon>
        <taxon>Pseudomonadota</taxon>
        <taxon>Betaproteobacteria</taxon>
        <taxon>Burkholderiales</taxon>
        <taxon>Oxalobacteraceae</taxon>
        <taxon>Telluria group</taxon>
        <taxon>Massilia</taxon>
    </lineage>
</organism>
<feature type="domain" description="SD-repeat containing protein B" evidence="6">
    <location>
        <begin position="917"/>
        <end position="1036"/>
    </location>
</feature>
<feature type="domain" description="SD-repeat containing protein B" evidence="6">
    <location>
        <begin position="425"/>
        <end position="544"/>
    </location>
</feature>
<keyword evidence="8" id="KW-1185">Reference proteome</keyword>
<feature type="domain" description="SD-repeat containing protein B" evidence="6">
    <location>
        <begin position="671"/>
        <end position="790"/>
    </location>
</feature>
<evidence type="ECO:0000256" key="3">
    <source>
        <dbReference type="ARBA" id="ARBA00022729"/>
    </source>
</evidence>
<feature type="compositionally biased region" description="Basic and acidic residues" evidence="4">
    <location>
        <begin position="1368"/>
        <end position="1380"/>
    </location>
</feature>
<feature type="domain" description="SD-repeat containing protein B" evidence="6">
    <location>
        <begin position="548"/>
        <end position="667"/>
    </location>
</feature>
<dbReference type="Pfam" id="PF01345">
    <property type="entry name" value="DUF11"/>
    <property type="match status" value="1"/>
</dbReference>
<dbReference type="NCBIfam" id="TIGR01451">
    <property type="entry name" value="B_ant_repeat"/>
    <property type="match status" value="1"/>
</dbReference>
<dbReference type="InterPro" id="IPR013783">
    <property type="entry name" value="Ig-like_fold"/>
</dbReference>
<dbReference type="SUPFAM" id="SSF117074">
    <property type="entry name" value="Hypothetical protein PA1324"/>
    <property type="match status" value="16"/>
</dbReference>
<dbReference type="PANTHER" id="PTHR23303">
    <property type="entry name" value="CARBOXYPEPTIDASE REGULATORY REGION-CONTAINING"/>
    <property type="match status" value="1"/>
</dbReference>
<dbReference type="InterPro" id="IPR033764">
    <property type="entry name" value="Sdr_B"/>
</dbReference>
<feature type="domain" description="SD-repeat containing protein B" evidence="6">
    <location>
        <begin position="1409"/>
        <end position="1528"/>
    </location>
</feature>
<feature type="domain" description="SD-repeat containing protein B" evidence="6">
    <location>
        <begin position="1163"/>
        <end position="1282"/>
    </location>
</feature>
<keyword evidence="3" id="KW-0732">Signal</keyword>
<dbReference type="EMBL" id="FOLD01000017">
    <property type="protein sequence ID" value="SFD14779.1"/>
    <property type="molecule type" value="Genomic_DNA"/>
</dbReference>
<feature type="domain" description="SD-repeat containing protein B" evidence="6">
    <location>
        <begin position="1532"/>
        <end position="1651"/>
    </location>
</feature>
<protein>
    <submittedName>
        <fullName evidence="7">Cna protein B-type domain-containing protein</fullName>
    </submittedName>
</protein>
<feature type="domain" description="SD-repeat containing protein B" evidence="6">
    <location>
        <begin position="1040"/>
        <end position="1159"/>
    </location>
</feature>
<dbReference type="GO" id="GO:0005576">
    <property type="term" value="C:extracellular region"/>
    <property type="evidence" value="ECO:0007669"/>
    <property type="project" value="UniProtKB-SubCell"/>
</dbReference>
<keyword evidence="2" id="KW-0964">Secreted</keyword>
<dbReference type="Pfam" id="PF17210">
    <property type="entry name" value="SdrD_B"/>
    <property type="match status" value="16"/>
</dbReference>
<dbReference type="RefSeq" id="WP_177207771.1">
    <property type="nucleotide sequence ID" value="NZ_FOLD01000017.1"/>
</dbReference>
<feature type="domain" description="SD-repeat containing protein B" evidence="6">
    <location>
        <begin position="2339"/>
        <end position="2464"/>
    </location>
</feature>
<feature type="domain" description="SD-repeat containing protein B" evidence="6">
    <location>
        <begin position="179"/>
        <end position="298"/>
    </location>
</feature>
<proteinExistence type="predicted"/>
<accession>A0A1I1PY75</accession>
<dbReference type="InterPro" id="IPR047589">
    <property type="entry name" value="DUF11_rpt"/>
</dbReference>
<feature type="domain" description="SD-repeat containing protein B" evidence="6">
    <location>
        <begin position="794"/>
        <end position="913"/>
    </location>
</feature>
<feature type="domain" description="SD-repeat containing protein B" evidence="6">
    <location>
        <begin position="302"/>
        <end position="421"/>
    </location>
</feature>
<feature type="region of interest" description="Disordered" evidence="4">
    <location>
        <begin position="1362"/>
        <end position="1383"/>
    </location>
</feature>
<feature type="domain" description="SD-repeat containing protein B" evidence="6">
    <location>
        <begin position="1779"/>
        <end position="1899"/>
    </location>
</feature>